<reference evidence="1" key="1">
    <citation type="submission" date="2021-01" db="EMBL/GenBank/DDBJ databases">
        <title>Genome sequence of strain Noviherbaspirillum sp. DKR-6.</title>
        <authorList>
            <person name="Chaudhary D.K."/>
        </authorList>
    </citation>
    <scope>NUCLEOTIDE SEQUENCE</scope>
    <source>
        <strain evidence="1">DKR-6</strain>
    </source>
</reference>
<accession>A0A934SQI4</accession>
<dbReference type="AlphaFoldDB" id="A0A934SQI4"/>
<keyword evidence="2" id="KW-1185">Reference proteome</keyword>
<proteinExistence type="predicted"/>
<organism evidence="1 2">
    <name type="scientific">Noviherbaspirillum pedocola</name>
    <dbReference type="NCBI Taxonomy" id="2801341"/>
    <lineage>
        <taxon>Bacteria</taxon>
        <taxon>Pseudomonadati</taxon>
        <taxon>Pseudomonadota</taxon>
        <taxon>Betaproteobacteria</taxon>
        <taxon>Burkholderiales</taxon>
        <taxon>Oxalobacteraceae</taxon>
        <taxon>Noviherbaspirillum</taxon>
    </lineage>
</organism>
<sequence length="45" mass="4654">MEAERPNGEAARGLADMIAAARSECARLLDIASRAAAPHPGMAHP</sequence>
<evidence type="ECO:0000313" key="2">
    <source>
        <dbReference type="Proteomes" id="UP000622890"/>
    </source>
</evidence>
<dbReference type="RefSeq" id="WP_200590376.1">
    <property type="nucleotide sequence ID" value="NZ_JAEPBG010000001.1"/>
</dbReference>
<protein>
    <submittedName>
        <fullName evidence="1">Uncharacterized protein</fullName>
    </submittedName>
</protein>
<evidence type="ECO:0000313" key="1">
    <source>
        <dbReference type="EMBL" id="MBK4733640.1"/>
    </source>
</evidence>
<gene>
    <name evidence="1" type="ORF">JJB74_03335</name>
</gene>
<dbReference type="EMBL" id="JAEPBG010000001">
    <property type="protein sequence ID" value="MBK4733640.1"/>
    <property type="molecule type" value="Genomic_DNA"/>
</dbReference>
<name>A0A934SQI4_9BURK</name>
<dbReference type="Proteomes" id="UP000622890">
    <property type="component" value="Unassembled WGS sequence"/>
</dbReference>
<comment type="caution">
    <text evidence="1">The sequence shown here is derived from an EMBL/GenBank/DDBJ whole genome shotgun (WGS) entry which is preliminary data.</text>
</comment>